<dbReference type="PANTHER" id="PTHR37162:SF11">
    <property type="match status" value="1"/>
</dbReference>
<dbReference type="AlphaFoldDB" id="A0A7J6BRB1"/>
<dbReference type="Proteomes" id="UP000579812">
    <property type="component" value="Unassembled WGS sequence"/>
</dbReference>
<comment type="caution">
    <text evidence="1">The sequence shown here is derived from an EMBL/GenBank/DDBJ whole genome shotgun (WGS) entry which is preliminary data.</text>
</comment>
<dbReference type="PANTHER" id="PTHR37162">
    <property type="entry name" value="HAT FAMILY DIMERISATION DOMAINCONTAINING PROTEIN-RELATED"/>
    <property type="match status" value="1"/>
</dbReference>
<name>A0A7J6BRB1_9TELE</name>
<protein>
    <submittedName>
        <fullName evidence="1">Uncharacterized protein</fullName>
    </submittedName>
</protein>
<dbReference type="EMBL" id="JAAMOB010000022">
    <property type="protein sequence ID" value="KAF4097454.1"/>
    <property type="molecule type" value="Genomic_DNA"/>
</dbReference>
<proteinExistence type="predicted"/>
<keyword evidence="2" id="KW-1185">Reference proteome</keyword>
<dbReference type="SUPFAM" id="SSF53098">
    <property type="entry name" value="Ribonuclease H-like"/>
    <property type="match status" value="1"/>
</dbReference>
<evidence type="ECO:0000313" key="2">
    <source>
        <dbReference type="Proteomes" id="UP000579812"/>
    </source>
</evidence>
<reference evidence="1 2" key="1">
    <citation type="submission" date="2020-04" db="EMBL/GenBank/DDBJ databases">
        <title>Chromosome-level genome assembly of a cyprinid fish Onychostoma macrolepis by integration of Nanopore Sequencing, Bionano and Hi-C technology.</title>
        <authorList>
            <person name="Wang D."/>
        </authorList>
    </citation>
    <scope>NUCLEOTIDE SEQUENCE [LARGE SCALE GENOMIC DNA]</scope>
    <source>
        <strain evidence="1">SWU-2019</strain>
        <tissue evidence="1">Muscle</tissue>
    </source>
</reference>
<dbReference type="InterPro" id="IPR012337">
    <property type="entry name" value="RNaseH-like_sf"/>
</dbReference>
<gene>
    <name evidence="1" type="ORF">G5714_021462</name>
</gene>
<organism evidence="1 2">
    <name type="scientific">Onychostoma macrolepis</name>
    <dbReference type="NCBI Taxonomy" id="369639"/>
    <lineage>
        <taxon>Eukaryota</taxon>
        <taxon>Metazoa</taxon>
        <taxon>Chordata</taxon>
        <taxon>Craniata</taxon>
        <taxon>Vertebrata</taxon>
        <taxon>Euteleostomi</taxon>
        <taxon>Actinopterygii</taxon>
        <taxon>Neopterygii</taxon>
        <taxon>Teleostei</taxon>
        <taxon>Ostariophysi</taxon>
        <taxon>Cypriniformes</taxon>
        <taxon>Cyprinidae</taxon>
        <taxon>Acrossocheilinae</taxon>
        <taxon>Onychostoma</taxon>
    </lineage>
</organism>
<sequence length="287" mass="32812">MGKCTFNGLWLEDSAFSSWLKPVANNRHQAYCTLCKKALELSNLGIKSLQSHAKSESLNHTSKKKQLEIHVRFWDDDKVHSRYLGSHFIGHSTAQDLLKHFKECVEQLNLSRLVSVSMDGPNVNFKFFELLQSDLNEMYGGAQLVSVGSCGLHTLHNAFKAGFSMWQVEKLLRSMHTLFNNVPARREDYVTVTKSSVFPLSFCGHRWLENLPVVERALEVWPSLQLYVDAMKRKELPNPGTGSYDTIEAAQKDPLILATLHFFTTIARTFEPFLKRYQTDEPVMPFL</sequence>
<accession>A0A7J6BRB1</accession>
<evidence type="ECO:0000313" key="1">
    <source>
        <dbReference type="EMBL" id="KAF4097454.1"/>
    </source>
</evidence>